<evidence type="ECO:0000313" key="2">
    <source>
        <dbReference type="Proteomes" id="UP000028870"/>
    </source>
</evidence>
<evidence type="ECO:0000313" key="1">
    <source>
        <dbReference type="EMBL" id="CDO06906.1"/>
    </source>
</evidence>
<dbReference type="Proteomes" id="UP000028870">
    <property type="component" value="Unassembled WGS sequence"/>
</dbReference>
<protein>
    <submittedName>
        <fullName evidence="1">Uncharacterized protein</fullName>
    </submittedName>
</protein>
<dbReference type="EMBL" id="CCBB010000001">
    <property type="protein sequence ID" value="CDO06906.1"/>
    <property type="molecule type" value="Genomic_DNA"/>
</dbReference>
<organism evidence="1 2">
    <name type="scientific">Mycolicibacterium cosmeticum</name>
    <dbReference type="NCBI Taxonomy" id="258533"/>
    <lineage>
        <taxon>Bacteria</taxon>
        <taxon>Bacillati</taxon>
        <taxon>Actinomycetota</taxon>
        <taxon>Actinomycetes</taxon>
        <taxon>Mycobacteriales</taxon>
        <taxon>Mycobacteriaceae</taxon>
        <taxon>Mycolicibacterium</taxon>
    </lineage>
</organism>
<name>W9AWD7_MYCCO</name>
<proteinExistence type="predicted"/>
<gene>
    <name evidence="1" type="ORF">BN977_01701</name>
</gene>
<dbReference type="AlphaFoldDB" id="W9AWD7"/>
<keyword evidence="2" id="KW-1185">Reference proteome</keyword>
<sequence length="31" mass="3397">MTYRFVAHEARGLIESECRVGVNSSSVMLPG</sequence>
<comment type="caution">
    <text evidence="1">The sequence shown here is derived from an EMBL/GenBank/DDBJ whole genome shotgun (WGS) entry which is preliminary data.</text>
</comment>
<accession>W9AWD7</accession>
<reference evidence="1" key="1">
    <citation type="submission" date="2014-03" db="EMBL/GenBank/DDBJ databases">
        <title>Draft Genome Sequence of Mycobacterium cosmeticum DSM 44829.</title>
        <authorList>
            <person name="Croce O."/>
            <person name="Robert C."/>
            <person name="Raoult D."/>
            <person name="Drancourt M."/>
        </authorList>
    </citation>
    <scope>NUCLEOTIDE SEQUENCE [LARGE SCALE GENOMIC DNA]</scope>
    <source>
        <strain evidence="1">DSM 44829</strain>
    </source>
</reference>
<reference evidence="1" key="2">
    <citation type="submission" date="2014-03" db="EMBL/GenBank/DDBJ databases">
        <authorList>
            <person name="Urmite Genomes"/>
        </authorList>
    </citation>
    <scope>NUCLEOTIDE SEQUENCE</scope>
    <source>
        <strain evidence="1">DSM 44829</strain>
    </source>
</reference>